<proteinExistence type="predicted"/>
<reference evidence="1" key="1">
    <citation type="journal article" date="2023" name="Mol. Phylogenet. Evol.">
        <title>Genome-scale phylogeny and comparative genomics of the fungal order Sordariales.</title>
        <authorList>
            <person name="Hensen N."/>
            <person name="Bonometti L."/>
            <person name="Westerberg I."/>
            <person name="Brannstrom I.O."/>
            <person name="Guillou S."/>
            <person name="Cros-Aarteil S."/>
            <person name="Calhoun S."/>
            <person name="Haridas S."/>
            <person name="Kuo A."/>
            <person name="Mondo S."/>
            <person name="Pangilinan J."/>
            <person name="Riley R."/>
            <person name="LaButti K."/>
            <person name="Andreopoulos B."/>
            <person name="Lipzen A."/>
            <person name="Chen C."/>
            <person name="Yan M."/>
            <person name="Daum C."/>
            <person name="Ng V."/>
            <person name="Clum A."/>
            <person name="Steindorff A."/>
            <person name="Ohm R.A."/>
            <person name="Martin F."/>
            <person name="Silar P."/>
            <person name="Natvig D.O."/>
            <person name="Lalanne C."/>
            <person name="Gautier V."/>
            <person name="Ament-Velasquez S.L."/>
            <person name="Kruys A."/>
            <person name="Hutchinson M.I."/>
            <person name="Powell A.J."/>
            <person name="Barry K."/>
            <person name="Miller A.N."/>
            <person name="Grigoriev I.V."/>
            <person name="Debuchy R."/>
            <person name="Gladieux P."/>
            <person name="Hiltunen Thoren M."/>
            <person name="Johannesson H."/>
        </authorList>
    </citation>
    <scope>NUCLEOTIDE SEQUENCE</scope>
    <source>
        <strain evidence="1">CBS 123565</strain>
    </source>
</reference>
<name>A0AAN6UD45_9PEZI</name>
<dbReference type="Proteomes" id="UP001304895">
    <property type="component" value="Unassembled WGS sequence"/>
</dbReference>
<gene>
    <name evidence="1" type="ORF">BT67DRAFT_445262</name>
</gene>
<comment type="caution">
    <text evidence="1">The sequence shown here is derived from an EMBL/GenBank/DDBJ whole genome shotgun (WGS) entry which is preliminary data.</text>
</comment>
<organism evidence="1 2">
    <name type="scientific">Trichocladium antarcticum</name>
    <dbReference type="NCBI Taxonomy" id="1450529"/>
    <lineage>
        <taxon>Eukaryota</taxon>
        <taxon>Fungi</taxon>
        <taxon>Dikarya</taxon>
        <taxon>Ascomycota</taxon>
        <taxon>Pezizomycotina</taxon>
        <taxon>Sordariomycetes</taxon>
        <taxon>Sordariomycetidae</taxon>
        <taxon>Sordariales</taxon>
        <taxon>Chaetomiaceae</taxon>
        <taxon>Trichocladium</taxon>
    </lineage>
</organism>
<feature type="non-terminal residue" evidence="1">
    <location>
        <position position="85"/>
    </location>
</feature>
<protein>
    <submittedName>
        <fullName evidence="1">Uncharacterized protein</fullName>
    </submittedName>
</protein>
<evidence type="ECO:0000313" key="1">
    <source>
        <dbReference type="EMBL" id="KAK4130798.1"/>
    </source>
</evidence>
<reference evidence="1" key="2">
    <citation type="submission" date="2023-05" db="EMBL/GenBank/DDBJ databases">
        <authorList>
            <consortium name="Lawrence Berkeley National Laboratory"/>
            <person name="Steindorff A."/>
            <person name="Hensen N."/>
            <person name="Bonometti L."/>
            <person name="Westerberg I."/>
            <person name="Brannstrom I.O."/>
            <person name="Guillou S."/>
            <person name="Cros-Aarteil S."/>
            <person name="Calhoun S."/>
            <person name="Haridas S."/>
            <person name="Kuo A."/>
            <person name="Mondo S."/>
            <person name="Pangilinan J."/>
            <person name="Riley R."/>
            <person name="Labutti K."/>
            <person name="Andreopoulos B."/>
            <person name="Lipzen A."/>
            <person name="Chen C."/>
            <person name="Yanf M."/>
            <person name="Daum C."/>
            <person name="Ng V."/>
            <person name="Clum A."/>
            <person name="Ohm R."/>
            <person name="Martin F."/>
            <person name="Silar P."/>
            <person name="Natvig D."/>
            <person name="Lalanne C."/>
            <person name="Gautier V."/>
            <person name="Ament-Velasquez S.L."/>
            <person name="Kruys A."/>
            <person name="Hutchinson M.I."/>
            <person name="Powell A.J."/>
            <person name="Barry K."/>
            <person name="Miller A.N."/>
            <person name="Grigoriev I.V."/>
            <person name="Debuchy R."/>
            <person name="Gladieux P."/>
            <person name="Thoren M.H."/>
            <person name="Johannesson H."/>
        </authorList>
    </citation>
    <scope>NUCLEOTIDE SEQUENCE</scope>
    <source>
        <strain evidence="1">CBS 123565</strain>
    </source>
</reference>
<dbReference type="AlphaFoldDB" id="A0AAN6UD45"/>
<keyword evidence="2" id="KW-1185">Reference proteome</keyword>
<dbReference type="EMBL" id="MU853431">
    <property type="protein sequence ID" value="KAK4130798.1"/>
    <property type="molecule type" value="Genomic_DNA"/>
</dbReference>
<accession>A0AAN6UD45</accession>
<sequence length="85" mass="9809">MLFCYNLDKYLLTTVPRYTSAKEGNLKKTFDKLIYKNEGPAFVTIPNKNKKNDETLRYYKDYGKYPSGGPASNCWICNPELALDN</sequence>
<evidence type="ECO:0000313" key="2">
    <source>
        <dbReference type="Proteomes" id="UP001304895"/>
    </source>
</evidence>